<comment type="caution">
    <text evidence="4">The sequence shown here is derived from an EMBL/GenBank/DDBJ whole genome shotgun (WGS) entry which is preliminary data.</text>
</comment>
<dbReference type="SUPFAM" id="SSF53300">
    <property type="entry name" value="vWA-like"/>
    <property type="match status" value="1"/>
</dbReference>
<evidence type="ECO:0000256" key="1">
    <source>
        <dbReference type="SAM" id="Coils"/>
    </source>
</evidence>
<dbReference type="RefSeq" id="WP_343911635.1">
    <property type="nucleotide sequence ID" value="NZ_BAAAGE010000001.1"/>
</dbReference>
<keyword evidence="1" id="KW-0175">Coiled coil</keyword>
<accession>A0ABN1IM67</accession>
<proteinExistence type="predicted"/>
<dbReference type="InterPro" id="IPR036465">
    <property type="entry name" value="vWFA_dom_sf"/>
</dbReference>
<protein>
    <recommendedName>
        <fullName evidence="3">VWFA domain-containing protein</fullName>
    </recommendedName>
</protein>
<dbReference type="EMBL" id="BAAAGE010000001">
    <property type="protein sequence ID" value="GAA0717289.1"/>
    <property type="molecule type" value="Genomic_DNA"/>
</dbReference>
<evidence type="ECO:0000259" key="3">
    <source>
        <dbReference type="PROSITE" id="PS50234"/>
    </source>
</evidence>
<organism evidence="4 5">
    <name type="scientific">Aquimarina litoralis</name>
    <dbReference type="NCBI Taxonomy" id="584605"/>
    <lineage>
        <taxon>Bacteria</taxon>
        <taxon>Pseudomonadati</taxon>
        <taxon>Bacteroidota</taxon>
        <taxon>Flavobacteriia</taxon>
        <taxon>Flavobacteriales</taxon>
        <taxon>Flavobacteriaceae</taxon>
        <taxon>Aquimarina</taxon>
    </lineage>
</organism>
<feature type="signal peptide" evidence="2">
    <location>
        <begin position="1"/>
        <end position="22"/>
    </location>
</feature>
<keyword evidence="2" id="KW-0732">Signal</keyword>
<evidence type="ECO:0000256" key="2">
    <source>
        <dbReference type="SAM" id="SignalP"/>
    </source>
</evidence>
<reference evidence="4 5" key="1">
    <citation type="journal article" date="2019" name="Int. J. Syst. Evol. Microbiol.">
        <title>The Global Catalogue of Microorganisms (GCM) 10K type strain sequencing project: providing services to taxonomists for standard genome sequencing and annotation.</title>
        <authorList>
            <consortium name="The Broad Institute Genomics Platform"/>
            <consortium name="The Broad Institute Genome Sequencing Center for Infectious Disease"/>
            <person name="Wu L."/>
            <person name="Ma J."/>
        </authorList>
    </citation>
    <scope>NUCLEOTIDE SEQUENCE [LARGE SCALE GENOMIC DNA]</scope>
    <source>
        <strain evidence="4 5">JCM 15974</strain>
    </source>
</reference>
<name>A0ABN1IM67_9FLAO</name>
<feature type="chain" id="PRO_5047434540" description="VWFA domain-containing protein" evidence="2">
    <location>
        <begin position="23"/>
        <end position="392"/>
    </location>
</feature>
<dbReference type="PROSITE" id="PS50234">
    <property type="entry name" value="VWFA"/>
    <property type="match status" value="1"/>
</dbReference>
<sequence>MKTLYTWMLAGCLLTIPISCQAKNDRNAELAIKTEKTLEIYTSKTDPDTKNIQVALLLDTSNSMDGLIDQAKAQLWEIVNELSYAKCGHYEIKLQIALYEYGNDRLPSQEGYIRQVLPFSDDLDEISKELFALTTNGGNEYCGKVINTSINQLDWKKDNDHLKLIFIAGNEPFTQGPLDYKDAAIDAKEKDITINTIFCGNYTQGINTKWKDGANLTNGEYSAIDHNKETIHIATPYDDIILQLNRRLNNTYIYYGNEGSKKISLQAEQDRNARSYSDANAVSRAISKSSGFYKNKSWDLVDAAEDESFEIEEVVKEELPIELKEKSSKELKQYIVQKSKERKEIQDEIQNLNKKRLAYIKKNSKKDGANLEAALIKAIKTQGQRKSFSWEK</sequence>
<evidence type="ECO:0000313" key="5">
    <source>
        <dbReference type="Proteomes" id="UP001501758"/>
    </source>
</evidence>
<evidence type="ECO:0000313" key="4">
    <source>
        <dbReference type="EMBL" id="GAA0717289.1"/>
    </source>
</evidence>
<dbReference type="CDD" id="cd00198">
    <property type="entry name" value="vWFA"/>
    <property type="match status" value="1"/>
</dbReference>
<feature type="coiled-coil region" evidence="1">
    <location>
        <begin position="335"/>
        <end position="362"/>
    </location>
</feature>
<gene>
    <name evidence="4" type="ORF">GCM10009430_14040</name>
</gene>
<dbReference type="Proteomes" id="UP001501758">
    <property type="component" value="Unassembled WGS sequence"/>
</dbReference>
<dbReference type="Pfam" id="PF00092">
    <property type="entry name" value="VWA"/>
    <property type="match status" value="1"/>
</dbReference>
<feature type="domain" description="VWFA" evidence="3">
    <location>
        <begin position="53"/>
        <end position="240"/>
    </location>
</feature>
<dbReference type="Gene3D" id="3.40.50.410">
    <property type="entry name" value="von Willebrand factor, type A domain"/>
    <property type="match status" value="1"/>
</dbReference>
<dbReference type="InterPro" id="IPR002035">
    <property type="entry name" value="VWF_A"/>
</dbReference>
<dbReference type="SMART" id="SM00327">
    <property type="entry name" value="VWA"/>
    <property type="match status" value="1"/>
</dbReference>
<keyword evidence="5" id="KW-1185">Reference proteome</keyword>